<dbReference type="AlphaFoldDB" id="A0A9D1IM44"/>
<sequence>MRGGSFAGDAGERVLPEKQTFDAERLFGCETVFFRTPSLHEFSRVGAFCAAEGGIVAQLQSLQSWKMELC</sequence>
<gene>
    <name evidence="1" type="ORF">IAD18_02915</name>
</gene>
<dbReference type="EMBL" id="DVMS01000081">
    <property type="protein sequence ID" value="HIU38602.1"/>
    <property type="molecule type" value="Genomic_DNA"/>
</dbReference>
<proteinExistence type="predicted"/>
<dbReference type="Proteomes" id="UP000824076">
    <property type="component" value="Unassembled WGS sequence"/>
</dbReference>
<evidence type="ECO:0000313" key="1">
    <source>
        <dbReference type="EMBL" id="HIU38602.1"/>
    </source>
</evidence>
<comment type="caution">
    <text evidence="1">The sequence shown here is derived from an EMBL/GenBank/DDBJ whole genome shotgun (WGS) entry which is preliminary data.</text>
</comment>
<reference evidence="1" key="1">
    <citation type="submission" date="2020-10" db="EMBL/GenBank/DDBJ databases">
        <authorList>
            <person name="Gilroy R."/>
        </authorList>
    </citation>
    <scope>NUCLEOTIDE SEQUENCE</scope>
    <source>
        <strain evidence="1">17073</strain>
    </source>
</reference>
<evidence type="ECO:0000313" key="2">
    <source>
        <dbReference type="Proteomes" id="UP000824076"/>
    </source>
</evidence>
<organism evidence="1 2">
    <name type="scientific">Candidatus Limisoma intestinavium</name>
    <dbReference type="NCBI Taxonomy" id="2840856"/>
    <lineage>
        <taxon>Bacteria</taxon>
        <taxon>Pseudomonadati</taxon>
        <taxon>Bacteroidota</taxon>
        <taxon>Bacteroidia</taxon>
        <taxon>Bacteroidales</taxon>
        <taxon>Candidatus Limisoma</taxon>
    </lineage>
</organism>
<protein>
    <submittedName>
        <fullName evidence="1">Uncharacterized protein</fullName>
    </submittedName>
</protein>
<name>A0A9D1IM44_9BACT</name>
<reference evidence="1" key="2">
    <citation type="journal article" date="2021" name="PeerJ">
        <title>Extensive microbial diversity within the chicken gut microbiome revealed by metagenomics and culture.</title>
        <authorList>
            <person name="Gilroy R."/>
            <person name="Ravi A."/>
            <person name="Getino M."/>
            <person name="Pursley I."/>
            <person name="Horton D.L."/>
            <person name="Alikhan N.F."/>
            <person name="Baker D."/>
            <person name="Gharbi K."/>
            <person name="Hall N."/>
            <person name="Watson M."/>
            <person name="Adriaenssens E.M."/>
            <person name="Foster-Nyarko E."/>
            <person name="Jarju S."/>
            <person name="Secka A."/>
            <person name="Antonio M."/>
            <person name="Oren A."/>
            <person name="Chaudhuri R.R."/>
            <person name="La Ragione R."/>
            <person name="Hildebrand F."/>
            <person name="Pallen M.J."/>
        </authorList>
    </citation>
    <scope>NUCLEOTIDE SEQUENCE</scope>
    <source>
        <strain evidence="1">17073</strain>
    </source>
</reference>
<accession>A0A9D1IM44</accession>